<name>A0A6V7UCA9_MELEN</name>
<gene>
    <name evidence="2" type="ORF">MENT_LOCUS11131</name>
</gene>
<evidence type="ECO:0000313" key="2">
    <source>
        <dbReference type="EMBL" id="CAD2153442.1"/>
    </source>
</evidence>
<dbReference type="EMBL" id="CAJEWN010000053">
    <property type="protein sequence ID" value="CAD2153442.1"/>
    <property type="molecule type" value="Genomic_DNA"/>
</dbReference>
<feature type="transmembrane region" description="Helical" evidence="1">
    <location>
        <begin position="16"/>
        <end position="33"/>
    </location>
</feature>
<dbReference type="AlphaFoldDB" id="A0A6V7UCA9"/>
<proteinExistence type="predicted"/>
<protein>
    <submittedName>
        <fullName evidence="2">Uncharacterized protein</fullName>
    </submittedName>
</protein>
<evidence type="ECO:0000256" key="1">
    <source>
        <dbReference type="SAM" id="Phobius"/>
    </source>
</evidence>
<accession>A0A6V7UCA9</accession>
<comment type="caution">
    <text evidence="2">The sequence shown here is derived from an EMBL/GenBank/DDBJ whole genome shotgun (WGS) entry which is preliminary data.</text>
</comment>
<reference evidence="2 3" key="1">
    <citation type="submission" date="2020-08" db="EMBL/GenBank/DDBJ databases">
        <authorList>
            <person name="Koutsovoulos G."/>
            <person name="Danchin GJ E."/>
        </authorList>
    </citation>
    <scope>NUCLEOTIDE SEQUENCE [LARGE SCALE GENOMIC DNA]</scope>
</reference>
<organism evidence="2 3">
    <name type="scientific">Meloidogyne enterolobii</name>
    <name type="common">Root-knot nematode worm</name>
    <name type="synonym">Meloidogyne mayaguensis</name>
    <dbReference type="NCBI Taxonomy" id="390850"/>
    <lineage>
        <taxon>Eukaryota</taxon>
        <taxon>Metazoa</taxon>
        <taxon>Ecdysozoa</taxon>
        <taxon>Nematoda</taxon>
        <taxon>Chromadorea</taxon>
        <taxon>Rhabditida</taxon>
        <taxon>Tylenchina</taxon>
        <taxon>Tylenchomorpha</taxon>
        <taxon>Tylenchoidea</taxon>
        <taxon>Meloidogynidae</taxon>
        <taxon>Meloidogyninae</taxon>
        <taxon>Meloidogyne</taxon>
    </lineage>
</organism>
<keyword evidence="1" id="KW-1133">Transmembrane helix</keyword>
<keyword evidence="1" id="KW-0812">Transmembrane</keyword>
<keyword evidence="1" id="KW-0472">Membrane</keyword>
<evidence type="ECO:0000313" key="3">
    <source>
        <dbReference type="Proteomes" id="UP000580250"/>
    </source>
</evidence>
<dbReference type="Proteomes" id="UP000580250">
    <property type="component" value="Unassembled WGS sequence"/>
</dbReference>
<sequence length="67" mass="7899">MNIKSKIPEYVKTNRFIIKIFQIFCGLIVHYSIGCLQWDGLCFKEGSNIFKLNELLFIHKPGFKLYV</sequence>